<evidence type="ECO:0000313" key="4">
    <source>
        <dbReference type="Proteomes" id="UP000002051"/>
    </source>
</evidence>
<gene>
    <name evidence="2" type="ORF">MTR_0013s0130</name>
</gene>
<dbReference type="AlphaFoldDB" id="A0A072TKT5"/>
<evidence type="ECO:0000256" key="1">
    <source>
        <dbReference type="SAM" id="Phobius"/>
    </source>
</evidence>
<keyword evidence="1" id="KW-0472">Membrane</keyword>
<keyword evidence="1" id="KW-1133">Transmembrane helix</keyword>
<protein>
    <submittedName>
        <fullName evidence="2">Transmembrane protein, putative</fullName>
    </submittedName>
</protein>
<name>A0A072TKT5_MEDTR</name>
<evidence type="ECO:0000313" key="3">
    <source>
        <dbReference type="EnsemblPlants" id="KEH17468"/>
    </source>
</evidence>
<dbReference type="EnsemblPlants" id="KEH17468">
    <property type="protein sequence ID" value="KEH17468"/>
    <property type="gene ID" value="MTR_0013s0130"/>
</dbReference>
<reference evidence="2 4" key="2">
    <citation type="journal article" date="2014" name="BMC Genomics">
        <title>An improved genome release (version Mt4.0) for the model legume Medicago truncatula.</title>
        <authorList>
            <person name="Tang H."/>
            <person name="Krishnakumar V."/>
            <person name="Bidwell S."/>
            <person name="Rosen B."/>
            <person name="Chan A."/>
            <person name="Zhou S."/>
            <person name="Gentzbittel L."/>
            <person name="Childs K.L."/>
            <person name="Yandell M."/>
            <person name="Gundlach H."/>
            <person name="Mayer K.F."/>
            <person name="Schwartz D.C."/>
            <person name="Town C.D."/>
        </authorList>
    </citation>
    <scope>GENOME REANNOTATION</scope>
    <source>
        <strain evidence="2">A17</strain>
        <strain evidence="3 4">cv. Jemalong A17</strain>
    </source>
</reference>
<dbReference type="HOGENOM" id="CLU_1838132_0_0_1"/>
<dbReference type="EMBL" id="KL402738">
    <property type="protein sequence ID" value="KEH17468.1"/>
    <property type="molecule type" value="Genomic_DNA"/>
</dbReference>
<proteinExistence type="predicted"/>
<keyword evidence="1 2" id="KW-0812">Transmembrane</keyword>
<reference evidence="3" key="3">
    <citation type="submission" date="2015-06" db="UniProtKB">
        <authorList>
            <consortium name="EnsemblPlants"/>
        </authorList>
    </citation>
    <scope>IDENTIFICATION</scope>
    <source>
        <strain evidence="3">cv. Jemalong A17</strain>
    </source>
</reference>
<accession>A0A072TKT5</accession>
<sequence>MPLTPPPKKKLGLGSLQRNRQTEDTRRYFEIVRLINLIFMTLFLAWGIKHRNKEAVSILFSQIWEITQFPFLLSHRFQIHQRWATDPARADMRTGQALFPLGIEPGTSLEEAPCHYDNHRKNLALRKYKHKICDEYRANI</sequence>
<organism evidence="2 4">
    <name type="scientific">Medicago truncatula</name>
    <name type="common">Barrel medic</name>
    <name type="synonym">Medicago tribuloides</name>
    <dbReference type="NCBI Taxonomy" id="3880"/>
    <lineage>
        <taxon>Eukaryota</taxon>
        <taxon>Viridiplantae</taxon>
        <taxon>Streptophyta</taxon>
        <taxon>Embryophyta</taxon>
        <taxon>Tracheophyta</taxon>
        <taxon>Spermatophyta</taxon>
        <taxon>Magnoliopsida</taxon>
        <taxon>eudicotyledons</taxon>
        <taxon>Gunneridae</taxon>
        <taxon>Pentapetalae</taxon>
        <taxon>rosids</taxon>
        <taxon>fabids</taxon>
        <taxon>Fabales</taxon>
        <taxon>Fabaceae</taxon>
        <taxon>Papilionoideae</taxon>
        <taxon>50 kb inversion clade</taxon>
        <taxon>NPAAA clade</taxon>
        <taxon>Hologalegina</taxon>
        <taxon>IRL clade</taxon>
        <taxon>Trifolieae</taxon>
        <taxon>Medicago</taxon>
    </lineage>
</organism>
<reference evidence="2 4" key="1">
    <citation type="journal article" date="2011" name="Nature">
        <title>The Medicago genome provides insight into the evolution of rhizobial symbioses.</title>
        <authorList>
            <person name="Young N.D."/>
            <person name="Debelle F."/>
            <person name="Oldroyd G.E."/>
            <person name="Geurts R."/>
            <person name="Cannon S.B."/>
            <person name="Udvardi M.K."/>
            <person name="Benedito V.A."/>
            <person name="Mayer K.F."/>
            <person name="Gouzy J."/>
            <person name="Schoof H."/>
            <person name="Van de Peer Y."/>
            <person name="Proost S."/>
            <person name="Cook D.R."/>
            <person name="Meyers B.C."/>
            <person name="Spannagl M."/>
            <person name="Cheung F."/>
            <person name="De Mita S."/>
            <person name="Krishnakumar V."/>
            <person name="Gundlach H."/>
            <person name="Zhou S."/>
            <person name="Mudge J."/>
            <person name="Bharti A.K."/>
            <person name="Murray J.D."/>
            <person name="Naoumkina M.A."/>
            <person name="Rosen B."/>
            <person name="Silverstein K.A."/>
            <person name="Tang H."/>
            <person name="Rombauts S."/>
            <person name="Zhao P.X."/>
            <person name="Zhou P."/>
            <person name="Barbe V."/>
            <person name="Bardou P."/>
            <person name="Bechner M."/>
            <person name="Bellec A."/>
            <person name="Berger A."/>
            <person name="Berges H."/>
            <person name="Bidwell S."/>
            <person name="Bisseling T."/>
            <person name="Choisne N."/>
            <person name="Couloux A."/>
            <person name="Denny R."/>
            <person name="Deshpande S."/>
            <person name="Dai X."/>
            <person name="Doyle J.J."/>
            <person name="Dudez A.M."/>
            <person name="Farmer A.D."/>
            <person name="Fouteau S."/>
            <person name="Franken C."/>
            <person name="Gibelin C."/>
            <person name="Gish J."/>
            <person name="Goldstein S."/>
            <person name="Gonzalez A.J."/>
            <person name="Green P.J."/>
            <person name="Hallab A."/>
            <person name="Hartog M."/>
            <person name="Hua A."/>
            <person name="Humphray S.J."/>
            <person name="Jeong D.H."/>
            <person name="Jing Y."/>
            <person name="Jocker A."/>
            <person name="Kenton S.M."/>
            <person name="Kim D.J."/>
            <person name="Klee K."/>
            <person name="Lai H."/>
            <person name="Lang C."/>
            <person name="Lin S."/>
            <person name="Macmil S.L."/>
            <person name="Magdelenat G."/>
            <person name="Matthews L."/>
            <person name="McCorrison J."/>
            <person name="Monaghan E.L."/>
            <person name="Mun J.H."/>
            <person name="Najar F.Z."/>
            <person name="Nicholson C."/>
            <person name="Noirot C."/>
            <person name="O'Bleness M."/>
            <person name="Paule C.R."/>
            <person name="Poulain J."/>
            <person name="Prion F."/>
            <person name="Qin B."/>
            <person name="Qu C."/>
            <person name="Retzel E.F."/>
            <person name="Riddle C."/>
            <person name="Sallet E."/>
            <person name="Samain S."/>
            <person name="Samson N."/>
            <person name="Sanders I."/>
            <person name="Saurat O."/>
            <person name="Scarpelli C."/>
            <person name="Schiex T."/>
            <person name="Segurens B."/>
            <person name="Severin A.J."/>
            <person name="Sherrier D.J."/>
            <person name="Shi R."/>
            <person name="Sims S."/>
            <person name="Singer S.R."/>
            <person name="Sinharoy S."/>
            <person name="Sterck L."/>
            <person name="Viollet A."/>
            <person name="Wang B.B."/>
            <person name="Wang K."/>
            <person name="Wang M."/>
            <person name="Wang X."/>
            <person name="Warfsmann J."/>
            <person name="Weissenbach J."/>
            <person name="White D.D."/>
            <person name="White J.D."/>
            <person name="Wiley G.B."/>
            <person name="Wincker P."/>
            <person name="Xing Y."/>
            <person name="Yang L."/>
            <person name="Yao Z."/>
            <person name="Ying F."/>
            <person name="Zhai J."/>
            <person name="Zhou L."/>
            <person name="Zuber A."/>
            <person name="Denarie J."/>
            <person name="Dixon R.A."/>
            <person name="May G.D."/>
            <person name="Schwartz D.C."/>
            <person name="Rogers J."/>
            <person name="Quetier F."/>
            <person name="Town C.D."/>
            <person name="Roe B.A."/>
        </authorList>
    </citation>
    <scope>NUCLEOTIDE SEQUENCE [LARGE SCALE GENOMIC DNA]</scope>
    <source>
        <strain evidence="2">A17</strain>
        <strain evidence="3 4">cv. Jemalong A17</strain>
    </source>
</reference>
<dbReference type="Proteomes" id="UP000002051">
    <property type="component" value="Unassembled WGS sequence"/>
</dbReference>
<feature type="transmembrane region" description="Helical" evidence="1">
    <location>
        <begin position="28"/>
        <end position="48"/>
    </location>
</feature>
<evidence type="ECO:0000313" key="2">
    <source>
        <dbReference type="EMBL" id="KEH17468.1"/>
    </source>
</evidence>
<keyword evidence="4" id="KW-1185">Reference proteome</keyword>